<proteinExistence type="predicted"/>
<keyword evidence="2" id="KW-1185">Reference proteome</keyword>
<dbReference type="Proteomes" id="UP000244755">
    <property type="component" value="Chromosome 1"/>
</dbReference>
<accession>A0A2R4WLB6</accession>
<evidence type="ECO:0000313" key="1">
    <source>
        <dbReference type="EMBL" id="AWB22342.1"/>
    </source>
</evidence>
<sequence>MAQILKETGLRTWSGPFDWIFSSPGMVRDCLETDFARLLDPDEYQPVPPAERLGPTITRCRHRYYRDVHAVPCVFNHHDPATSADDYRFLQEGVRRLRTVLADPAARNRHYLLTTVPTTTEDLLAISDHLSRLPSCNRLVVLRVTAGADQPRTDRADLGRPDLVIHDIHTRSPSLGLRFAEQGDDVFVADLVRTAGLIDL</sequence>
<organism evidence="1 2">
    <name type="scientific">Methylobacterium currus</name>
    <dbReference type="NCBI Taxonomy" id="2051553"/>
    <lineage>
        <taxon>Bacteria</taxon>
        <taxon>Pseudomonadati</taxon>
        <taxon>Pseudomonadota</taxon>
        <taxon>Alphaproteobacteria</taxon>
        <taxon>Hyphomicrobiales</taxon>
        <taxon>Methylobacteriaceae</taxon>
        <taxon>Methylobacterium</taxon>
    </lineage>
</organism>
<gene>
    <name evidence="1" type="ORF">DA075_16605</name>
</gene>
<dbReference type="OrthoDB" id="246146at2"/>
<evidence type="ECO:0000313" key="2">
    <source>
        <dbReference type="Proteomes" id="UP000244755"/>
    </source>
</evidence>
<dbReference type="KEGG" id="mee:DA075_16605"/>
<reference evidence="1 2" key="1">
    <citation type="submission" date="2018-04" db="EMBL/GenBank/DDBJ databases">
        <title>Methylobacterium sp. PR1016A genome.</title>
        <authorList>
            <person name="Park W."/>
        </authorList>
    </citation>
    <scope>NUCLEOTIDE SEQUENCE [LARGE SCALE GENOMIC DNA]</scope>
    <source>
        <strain evidence="1 2">PR1016A</strain>
    </source>
</reference>
<evidence type="ECO:0008006" key="3">
    <source>
        <dbReference type="Google" id="ProtNLM"/>
    </source>
</evidence>
<name>A0A2R4WLB6_9HYPH</name>
<protein>
    <recommendedName>
        <fullName evidence="3">Papain-like cysteine peptidase</fullName>
    </recommendedName>
</protein>
<dbReference type="EMBL" id="CP028843">
    <property type="protein sequence ID" value="AWB22342.1"/>
    <property type="molecule type" value="Genomic_DNA"/>
</dbReference>
<dbReference type="AlphaFoldDB" id="A0A2R4WLB6"/>